<keyword evidence="2" id="KW-1185">Reference proteome</keyword>
<reference evidence="2" key="1">
    <citation type="journal article" date="2019" name="Int. J. Syst. Evol. Microbiol.">
        <title>The Global Catalogue of Microorganisms (GCM) 10K type strain sequencing project: providing services to taxonomists for standard genome sequencing and annotation.</title>
        <authorList>
            <consortium name="The Broad Institute Genomics Platform"/>
            <consortium name="The Broad Institute Genome Sequencing Center for Infectious Disease"/>
            <person name="Wu L."/>
            <person name="Ma J."/>
        </authorList>
    </citation>
    <scope>NUCLEOTIDE SEQUENCE [LARGE SCALE GENOMIC DNA]</scope>
    <source>
        <strain evidence="2">KACC 11407</strain>
    </source>
</reference>
<dbReference type="EMBL" id="JBHSNM010000002">
    <property type="protein sequence ID" value="MFC5570171.1"/>
    <property type="molecule type" value="Genomic_DNA"/>
</dbReference>
<accession>A0ABW0SMP9</accession>
<sequence>MIRDIRIFPEARRLELKFMGGVSIQDRLDTLALVAPLVTNQHLDRILINFSAAWHEPALDKGGVPFEDTLRASGAYAGSRVAFVSRPHSYAPAKGEGAASLGFEFRCFSGLHAALAWLTDGDEAG</sequence>
<protein>
    <recommendedName>
        <fullName evidence="3">STAS/SEC14 domain-containing protein</fullName>
    </recommendedName>
</protein>
<comment type="caution">
    <text evidence="1">The sequence shown here is derived from an EMBL/GenBank/DDBJ whole genome shotgun (WGS) entry which is preliminary data.</text>
</comment>
<dbReference type="RefSeq" id="WP_386754524.1">
    <property type="nucleotide sequence ID" value="NZ_JBHSNM010000002.1"/>
</dbReference>
<gene>
    <name evidence="1" type="ORF">ACFPN1_08885</name>
</gene>
<organism evidence="1 2">
    <name type="scientific">Lysobacter yangpyeongensis</name>
    <dbReference type="NCBI Taxonomy" id="346182"/>
    <lineage>
        <taxon>Bacteria</taxon>
        <taxon>Pseudomonadati</taxon>
        <taxon>Pseudomonadota</taxon>
        <taxon>Gammaproteobacteria</taxon>
        <taxon>Lysobacterales</taxon>
        <taxon>Lysobacteraceae</taxon>
        <taxon>Lysobacter</taxon>
    </lineage>
</organism>
<evidence type="ECO:0000313" key="2">
    <source>
        <dbReference type="Proteomes" id="UP001596036"/>
    </source>
</evidence>
<evidence type="ECO:0000313" key="1">
    <source>
        <dbReference type="EMBL" id="MFC5570171.1"/>
    </source>
</evidence>
<name>A0ABW0SMP9_9GAMM</name>
<proteinExistence type="predicted"/>
<dbReference type="Proteomes" id="UP001596036">
    <property type="component" value="Unassembled WGS sequence"/>
</dbReference>
<evidence type="ECO:0008006" key="3">
    <source>
        <dbReference type="Google" id="ProtNLM"/>
    </source>
</evidence>